<evidence type="ECO:0000313" key="4">
    <source>
        <dbReference type="Proteomes" id="UP001153328"/>
    </source>
</evidence>
<evidence type="ECO:0000259" key="2">
    <source>
        <dbReference type="Pfam" id="PF14065"/>
    </source>
</evidence>
<dbReference type="EMBL" id="CAJVAX010000020">
    <property type="protein sequence ID" value="CAG7654547.1"/>
    <property type="molecule type" value="Genomic_DNA"/>
</dbReference>
<protein>
    <recommendedName>
        <fullName evidence="2">Pvc16 N-terminal domain-containing protein</fullName>
    </recommendedName>
</protein>
<proteinExistence type="predicted"/>
<reference evidence="3" key="1">
    <citation type="submission" date="2021-06" db="EMBL/GenBank/DDBJ databases">
        <authorList>
            <person name="Arsene-Ploetze F."/>
        </authorList>
    </citation>
    <scope>NUCLEOTIDE SEQUENCE</scope>
    <source>
        <strain evidence="3">SBRY1</strain>
    </source>
</reference>
<evidence type="ECO:0000256" key="1">
    <source>
        <dbReference type="SAM" id="MobiDB-lite"/>
    </source>
</evidence>
<dbReference type="InterPro" id="IPR025351">
    <property type="entry name" value="Pvc16_N"/>
</dbReference>
<comment type="caution">
    <text evidence="3">The sequence shown here is derived from an EMBL/GenBank/DDBJ whole genome shotgun (WGS) entry which is preliminary data.</text>
</comment>
<sequence length="412" mass="43696">MYDLSVVTDALRRILIEALQASPLTGFSVGVSGQHPQQPPTGNDCDLNLFLFHIAENRFLKNSFWNQASLTDRPAGGGRHQPVSYEPLCLDLRFLVSAQSQGSYVQEQQVMSVALRALHDNATIRLTAPTATGQAVSEMTVGMEAPSWDELSRLWQALGGPLRMTAQYRVSVALLTPDRQAEPQPPVTGWQLVADPADPSAPRLDGTSRRVTYSTQDGSSREFDRTPATAGPGQLVTLHGRGLAEDDAVYLVTPQDDGSETETELDAAWKVPHPASPPAGAGVAPFLLRPPAACPPPGRYGLRVGRQGARDGRTPAVPLLIAPWLDPAGGPLVEPAGGLYALRALNVPAGAEVLLGRTVLERVGSAPAPGQWQLDGAALTLRAPAGLAQGRHPVRLRAAGVEADPGLWAVQP</sequence>
<dbReference type="Proteomes" id="UP001153328">
    <property type="component" value="Unassembled WGS sequence"/>
</dbReference>
<gene>
    <name evidence="3" type="ORF">SBRY_60510</name>
</gene>
<dbReference type="AlphaFoldDB" id="A0A9W4H6Q8"/>
<dbReference type="RefSeq" id="WP_205044794.1">
    <property type="nucleotide sequence ID" value="NZ_CAJVAX010000020.1"/>
</dbReference>
<organism evidence="3 4">
    <name type="scientific">Actinacidiphila bryophytorum</name>
    <dbReference type="NCBI Taxonomy" id="1436133"/>
    <lineage>
        <taxon>Bacteria</taxon>
        <taxon>Bacillati</taxon>
        <taxon>Actinomycetota</taxon>
        <taxon>Actinomycetes</taxon>
        <taxon>Kitasatosporales</taxon>
        <taxon>Streptomycetaceae</taxon>
        <taxon>Actinacidiphila</taxon>
    </lineage>
</organism>
<evidence type="ECO:0000313" key="3">
    <source>
        <dbReference type="EMBL" id="CAG7654547.1"/>
    </source>
</evidence>
<keyword evidence="4" id="KW-1185">Reference proteome</keyword>
<accession>A0A9W4H6Q8</accession>
<name>A0A9W4H6Q8_9ACTN</name>
<feature type="region of interest" description="Disordered" evidence="1">
    <location>
        <begin position="193"/>
        <end position="233"/>
    </location>
</feature>
<feature type="compositionally biased region" description="Polar residues" evidence="1">
    <location>
        <begin position="209"/>
        <end position="218"/>
    </location>
</feature>
<dbReference type="Pfam" id="PF14065">
    <property type="entry name" value="Pvc16_N"/>
    <property type="match status" value="1"/>
</dbReference>
<feature type="domain" description="Pvc16 N-terminal" evidence="2">
    <location>
        <begin position="7"/>
        <end position="188"/>
    </location>
</feature>